<evidence type="ECO:0000313" key="2">
    <source>
        <dbReference type="Proteomes" id="UP000076744"/>
    </source>
</evidence>
<keyword evidence="2" id="KW-1185">Reference proteome</keyword>
<proteinExistence type="predicted"/>
<reference evidence="1 2" key="1">
    <citation type="journal article" date="2016" name="Genome Biol. Evol.">
        <title>Divergent and convergent evolution of fungal pathogenicity.</title>
        <authorList>
            <person name="Shang Y."/>
            <person name="Xiao G."/>
            <person name="Zheng P."/>
            <person name="Cen K."/>
            <person name="Zhan S."/>
            <person name="Wang C."/>
        </authorList>
    </citation>
    <scope>NUCLEOTIDE SEQUENCE [LARGE SCALE GENOMIC DNA]</scope>
    <source>
        <strain evidence="1 2">ARSEF 2679</strain>
    </source>
</reference>
<protein>
    <submittedName>
        <fullName evidence="1">Uncharacterized protein</fullName>
    </submittedName>
</protein>
<accession>A0A168B5N7</accession>
<dbReference type="GeneID" id="30019215"/>
<dbReference type="RefSeq" id="XP_018706257.1">
    <property type="nucleotide sequence ID" value="XM_018846529.1"/>
</dbReference>
<sequence length="68" mass="7122">MAIATIKVCTSPFEYALTTSSRYWLGTCPDKSAAPLLRISAGSKSGSVVRISSTSLLAKAVWPTATNS</sequence>
<evidence type="ECO:0000313" key="1">
    <source>
        <dbReference type="EMBL" id="OAA69653.1"/>
    </source>
</evidence>
<dbReference type="EMBL" id="AZHB01000005">
    <property type="protein sequence ID" value="OAA69653.1"/>
    <property type="molecule type" value="Genomic_DNA"/>
</dbReference>
<organism evidence="1 2">
    <name type="scientific">Cordyceps fumosorosea (strain ARSEF 2679)</name>
    <name type="common">Isaria fumosorosea</name>
    <dbReference type="NCBI Taxonomy" id="1081104"/>
    <lineage>
        <taxon>Eukaryota</taxon>
        <taxon>Fungi</taxon>
        <taxon>Dikarya</taxon>
        <taxon>Ascomycota</taxon>
        <taxon>Pezizomycotina</taxon>
        <taxon>Sordariomycetes</taxon>
        <taxon>Hypocreomycetidae</taxon>
        <taxon>Hypocreales</taxon>
        <taxon>Cordycipitaceae</taxon>
        <taxon>Cordyceps</taxon>
    </lineage>
</organism>
<name>A0A168B5N7_CORFA</name>
<dbReference type="Proteomes" id="UP000076744">
    <property type="component" value="Unassembled WGS sequence"/>
</dbReference>
<dbReference type="AlphaFoldDB" id="A0A168B5N7"/>
<gene>
    <name evidence="1" type="ORF">ISF_02923</name>
</gene>
<comment type="caution">
    <text evidence="1">The sequence shown here is derived from an EMBL/GenBank/DDBJ whole genome shotgun (WGS) entry which is preliminary data.</text>
</comment>